<name>A0A9Q9EML0_9PEZI</name>
<proteinExistence type="predicted"/>
<evidence type="ECO:0000313" key="1">
    <source>
        <dbReference type="EMBL" id="USW55589.1"/>
    </source>
</evidence>
<gene>
    <name evidence="1" type="ORF">Slin15195_G089080</name>
</gene>
<protein>
    <submittedName>
        <fullName evidence="1">Uncharacterized protein</fullName>
    </submittedName>
</protein>
<dbReference type="EMBL" id="CP099424">
    <property type="protein sequence ID" value="USW55589.1"/>
    <property type="molecule type" value="Genomic_DNA"/>
</dbReference>
<organism evidence="1 2">
    <name type="scientific">Septoria linicola</name>
    <dbReference type="NCBI Taxonomy" id="215465"/>
    <lineage>
        <taxon>Eukaryota</taxon>
        <taxon>Fungi</taxon>
        <taxon>Dikarya</taxon>
        <taxon>Ascomycota</taxon>
        <taxon>Pezizomycotina</taxon>
        <taxon>Dothideomycetes</taxon>
        <taxon>Dothideomycetidae</taxon>
        <taxon>Mycosphaerellales</taxon>
        <taxon>Mycosphaerellaceae</taxon>
        <taxon>Septoria</taxon>
    </lineage>
</organism>
<evidence type="ECO:0000313" key="2">
    <source>
        <dbReference type="Proteomes" id="UP001056384"/>
    </source>
</evidence>
<dbReference type="Proteomes" id="UP001056384">
    <property type="component" value="Chromosome 7"/>
</dbReference>
<reference evidence="1" key="1">
    <citation type="submission" date="2022-06" db="EMBL/GenBank/DDBJ databases">
        <title>Complete genome sequences of two strains of the flax pathogen Septoria linicola.</title>
        <authorList>
            <person name="Lapalu N."/>
            <person name="Simon A."/>
            <person name="Demenou B."/>
            <person name="Paumier D."/>
            <person name="Guillot M.-P."/>
            <person name="Gout L."/>
            <person name="Valade R."/>
        </authorList>
    </citation>
    <scope>NUCLEOTIDE SEQUENCE</scope>
    <source>
        <strain evidence="1">SE15195</strain>
    </source>
</reference>
<dbReference type="AlphaFoldDB" id="A0A9Q9EML0"/>
<sequence length="496" mass="54087">MVLAKPSYPSRPSLIERRAGYGTQSSHAIGAYSTHVLLNPGKVDFVATSGLAMPDISASKQPVRHGPSLIWKAYAAALRPYLSTDDDMASRGMAMFIASPFTLGIPGGSLVPAEIRNQQIVNRCDRLMVPDSPIYEDSSSNASYFETLFNYLSSVDVTSSVVAGKARLAEARAKLKAVQEAALVAYNNDQARFLQVRSLDSTVNFTGWMRDFGIEYMTAFTELQEQQMQYKQLLSNTSGPVGAAMDLMLAARTKLSLQAGSNMPCSAQDVMSAVGSDGSKSPIALDHNSVFYRPLHSLSGYDRCVDGWISEYDSNRPPTISVELDLKAATRLSWSSFGFPDVLDAPAQPPVATVDSGMTSHIKRTTEPTITIGLYGVQAFDVERGFWNIDGIRHSEVVQAKNDIFSTNKLMKITRVLCGYKVQVKIAGGTRSEIRRGAKSTSFESPYSWLYSSPSTQAFLGTLKSGENWKGGSFKLTTQNDSVMVPQLLAVLARRI</sequence>
<accession>A0A9Q9EML0</accession>
<keyword evidence="2" id="KW-1185">Reference proteome</keyword>